<feature type="compositionally biased region" description="Polar residues" evidence="1">
    <location>
        <begin position="1"/>
        <end position="17"/>
    </location>
</feature>
<keyword evidence="4" id="KW-1185">Reference proteome</keyword>
<organism evidence="3 4">
    <name type="scientific">Hyaloscypha hepaticicola</name>
    <dbReference type="NCBI Taxonomy" id="2082293"/>
    <lineage>
        <taxon>Eukaryota</taxon>
        <taxon>Fungi</taxon>
        <taxon>Dikarya</taxon>
        <taxon>Ascomycota</taxon>
        <taxon>Pezizomycotina</taxon>
        <taxon>Leotiomycetes</taxon>
        <taxon>Helotiales</taxon>
        <taxon>Hyaloscyphaceae</taxon>
        <taxon>Hyaloscypha</taxon>
    </lineage>
</organism>
<evidence type="ECO:0000313" key="3">
    <source>
        <dbReference type="EMBL" id="PMD24840.1"/>
    </source>
</evidence>
<evidence type="ECO:0000313" key="4">
    <source>
        <dbReference type="Proteomes" id="UP000235672"/>
    </source>
</evidence>
<gene>
    <name evidence="3" type="ORF">NA56DRAFT_745454</name>
</gene>
<proteinExistence type="predicted"/>
<sequence length="385" mass="43620">MSSNVQSEDLDQSTHNPSLPERRVVWPPKLILQTPMGYLRDSSGNNLPRDIGRSSFFGDETIIFQFGDTFCHSMDGSFTGLSPNNAAFQVGDNPTVSSYSFTHDSSGCRSSEKPVPPFLAFFPGEGDTETHFLKFWCFSGIVETHVDQRGNHLGVCYYETRELKRDAIDDGVYLYTGIASVTWNAKERFLEAKRWTGPQGPQFFLADEPRFGAFCAVIGIDKKYIFLYGHAADSSKSVVLARVPPLRALFKKEYEYWNGNGWSSMMRECKPVFTAMQHGQIFQTDMFGRNSPFKYAFIGCNSFADSKARFGRAKEPQGPWEQIYEVKGLRTYAMQPYDPAPFMYCFYPHPWAFETKNNGDLMISWSEGGMNGSVIAELLRFETTT</sequence>
<reference evidence="3 4" key="1">
    <citation type="submission" date="2016-05" db="EMBL/GenBank/DDBJ databases">
        <title>A degradative enzymes factory behind the ericoid mycorrhizal symbiosis.</title>
        <authorList>
            <consortium name="DOE Joint Genome Institute"/>
            <person name="Martino E."/>
            <person name="Morin E."/>
            <person name="Grelet G."/>
            <person name="Kuo A."/>
            <person name="Kohler A."/>
            <person name="Daghino S."/>
            <person name="Barry K."/>
            <person name="Choi C."/>
            <person name="Cichocki N."/>
            <person name="Clum A."/>
            <person name="Copeland A."/>
            <person name="Hainaut M."/>
            <person name="Haridas S."/>
            <person name="Labutti K."/>
            <person name="Lindquist E."/>
            <person name="Lipzen A."/>
            <person name="Khouja H.-R."/>
            <person name="Murat C."/>
            <person name="Ohm R."/>
            <person name="Olson A."/>
            <person name="Spatafora J."/>
            <person name="Veneault-Fourrey C."/>
            <person name="Henrissat B."/>
            <person name="Grigoriev I."/>
            <person name="Martin F."/>
            <person name="Perotto S."/>
        </authorList>
    </citation>
    <scope>NUCLEOTIDE SEQUENCE [LARGE SCALE GENOMIC DNA]</scope>
    <source>
        <strain evidence="3 4">UAMH 7357</strain>
    </source>
</reference>
<feature type="region of interest" description="Disordered" evidence="1">
    <location>
        <begin position="1"/>
        <end position="22"/>
    </location>
</feature>
<dbReference type="Proteomes" id="UP000235672">
    <property type="component" value="Unassembled WGS sequence"/>
</dbReference>
<dbReference type="EMBL" id="KZ613471">
    <property type="protein sequence ID" value="PMD24840.1"/>
    <property type="molecule type" value="Genomic_DNA"/>
</dbReference>
<dbReference type="OrthoDB" id="2583188at2759"/>
<feature type="domain" description="DUF4185" evidence="2">
    <location>
        <begin position="204"/>
        <end position="362"/>
    </location>
</feature>
<dbReference type="InterPro" id="IPR025442">
    <property type="entry name" value="DUF4185"/>
</dbReference>
<protein>
    <recommendedName>
        <fullName evidence="2">DUF4185 domain-containing protein</fullName>
    </recommendedName>
</protein>
<accession>A0A2J6QF09</accession>
<dbReference type="Pfam" id="PF13810">
    <property type="entry name" value="DUF4185"/>
    <property type="match status" value="1"/>
</dbReference>
<dbReference type="AlphaFoldDB" id="A0A2J6QF09"/>
<evidence type="ECO:0000259" key="2">
    <source>
        <dbReference type="Pfam" id="PF13810"/>
    </source>
</evidence>
<name>A0A2J6QF09_9HELO</name>
<evidence type="ECO:0000256" key="1">
    <source>
        <dbReference type="SAM" id="MobiDB-lite"/>
    </source>
</evidence>